<accession>A0A2M4DL90</accession>
<dbReference type="AlphaFoldDB" id="A0A2M4DL90"/>
<organism evidence="1">
    <name type="scientific">Anopheles darlingi</name>
    <name type="common">Mosquito</name>
    <dbReference type="NCBI Taxonomy" id="43151"/>
    <lineage>
        <taxon>Eukaryota</taxon>
        <taxon>Metazoa</taxon>
        <taxon>Ecdysozoa</taxon>
        <taxon>Arthropoda</taxon>
        <taxon>Hexapoda</taxon>
        <taxon>Insecta</taxon>
        <taxon>Pterygota</taxon>
        <taxon>Neoptera</taxon>
        <taxon>Endopterygota</taxon>
        <taxon>Diptera</taxon>
        <taxon>Nematocera</taxon>
        <taxon>Culicoidea</taxon>
        <taxon>Culicidae</taxon>
        <taxon>Anophelinae</taxon>
        <taxon>Anopheles</taxon>
    </lineage>
</organism>
<name>A0A2M4DL90_ANODA</name>
<reference evidence="1" key="1">
    <citation type="submission" date="2018-01" db="EMBL/GenBank/DDBJ databases">
        <title>An insight into the sialome of Amazonian anophelines.</title>
        <authorList>
            <person name="Ribeiro J.M."/>
            <person name="Scarpassa V."/>
            <person name="Calvo E."/>
        </authorList>
    </citation>
    <scope>NUCLEOTIDE SEQUENCE</scope>
</reference>
<sequence length="164" mass="17816">MLLLLSLLLLVLLLVLVLLLLLLLLLTCRNHRMALHVRLEVRALIERPIADGTLVRGLLQVRHLMDGEGARLAEALTTVGTLERFLLRVDVPVIAQMILPPERLPADITRVRPLIGVRTLVDEQIVGFGKLPITVLADELLLWTGTATTTTTTGTAGSGTLSGV</sequence>
<proteinExistence type="predicted"/>
<dbReference type="PANTHER" id="PTHR33426">
    <property type="entry name" value="C2H2-TYPE DOMAIN-CONTAINING PROTEIN"/>
    <property type="match status" value="1"/>
</dbReference>
<dbReference type="EMBL" id="GGFL01014152">
    <property type="protein sequence ID" value="MBW78330.1"/>
    <property type="molecule type" value="Transcribed_RNA"/>
</dbReference>
<evidence type="ECO:0000313" key="1">
    <source>
        <dbReference type="EMBL" id="MBW78330.1"/>
    </source>
</evidence>
<protein>
    <submittedName>
        <fullName evidence="1">Putative secreted protein</fullName>
    </submittedName>
</protein>
<dbReference type="PANTHER" id="PTHR33426:SF45">
    <property type="entry name" value="IMMUNODEFICIENCY LENTIVIRAL MATRIX N-TERMINAL DOMAIN-CONTAINING PROTEIN-RELATED"/>
    <property type="match status" value="1"/>
</dbReference>